<name>A0A368RLU8_SETIT</name>
<dbReference type="EMBL" id="CM003533">
    <property type="protein sequence ID" value="RCV31175.1"/>
    <property type="molecule type" value="Genomic_DNA"/>
</dbReference>
<reference evidence="1" key="1">
    <citation type="journal article" date="2012" name="Nat. Biotechnol.">
        <title>Reference genome sequence of the model plant Setaria.</title>
        <authorList>
            <person name="Bennetzen J.L."/>
            <person name="Schmutz J."/>
            <person name="Wang H."/>
            <person name="Percifield R."/>
            <person name="Hawkins J."/>
            <person name="Pontaroli A.C."/>
            <person name="Estep M."/>
            <person name="Feng L."/>
            <person name="Vaughn J.N."/>
            <person name="Grimwood J."/>
            <person name="Jenkins J."/>
            <person name="Barry K."/>
            <person name="Lindquist E."/>
            <person name="Hellsten U."/>
            <person name="Deshpande S."/>
            <person name="Wang X."/>
            <person name="Wu X."/>
            <person name="Mitros T."/>
            <person name="Triplett J."/>
            <person name="Yang X."/>
            <person name="Ye C.Y."/>
            <person name="Mauro-Herrera M."/>
            <person name="Wang L."/>
            <person name="Li P."/>
            <person name="Sharma M."/>
            <person name="Sharma R."/>
            <person name="Ronald P.C."/>
            <person name="Panaud O."/>
            <person name="Kellogg E.A."/>
            <person name="Brutnell T.P."/>
            <person name="Doust A.N."/>
            <person name="Tuskan G.A."/>
            <person name="Rokhsar D."/>
            <person name="Devos K.M."/>
        </authorList>
    </citation>
    <scope>NUCLEOTIDE SEQUENCE [LARGE SCALE GENOMIC DNA]</scope>
    <source>
        <strain evidence="1">Yugu1</strain>
    </source>
</reference>
<dbReference type="OrthoDB" id="691709at2759"/>
<dbReference type="STRING" id="4555.A0A368RLU8"/>
<proteinExistence type="predicted"/>
<dbReference type="SUPFAM" id="SSF54928">
    <property type="entry name" value="RNA-binding domain, RBD"/>
    <property type="match status" value="1"/>
</dbReference>
<evidence type="ECO:0000313" key="1">
    <source>
        <dbReference type="EMBL" id="RCV31175.1"/>
    </source>
</evidence>
<dbReference type="InterPro" id="IPR012677">
    <property type="entry name" value="Nucleotide-bd_a/b_plait_sf"/>
</dbReference>
<dbReference type="AlphaFoldDB" id="A0A368RLU8"/>
<evidence type="ECO:0008006" key="2">
    <source>
        <dbReference type="Google" id="ProtNLM"/>
    </source>
</evidence>
<dbReference type="InterPro" id="IPR035979">
    <property type="entry name" value="RBD_domain_sf"/>
</dbReference>
<protein>
    <recommendedName>
        <fullName evidence="2">RRM domain-containing protein</fullName>
    </recommendedName>
</protein>
<sequence length="249" mass="27847">MSGSSYTICLSCSAMNNCFLLGILLGWSVQVVSLILERSERSAVACSTRSTQRPKVLHWECSPKALHRTCSLKVLHRTCSLKVLHRKCSIKVLHRIVRPDKVSKMTTIMFWDLAPDVGYYQVSNLLKDINGVIDISFSSTRHRAVVHFATAIAAQAALCLLTGSCLMGRPLKFAWFDKNSYDPNRDTLPAMELLPGRVPRTIYIEGFDSSLSIPEIRSMLKSHFDRSRLHGRRIITPQNPDGTSTGKPS</sequence>
<reference evidence="1" key="2">
    <citation type="submission" date="2015-07" db="EMBL/GenBank/DDBJ databases">
        <authorList>
            <person name="Noorani M."/>
        </authorList>
    </citation>
    <scope>NUCLEOTIDE SEQUENCE</scope>
    <source>
        <strain evidence="1">Yugu1</strain>
    </source>
</reference>
<dbReference type="Gene3D" id="3.30.70.330">
    <property type="match status" value="1"/>
</dbReference>
<accession>A0A368RLU8</accession>
<gene>
    <name evidence="1" type="ORF">SETIT_6G155700v2</name>
</gene>
<organism evidence="1">
    <name type="scientific">Setaria italica</name>
    <name type="common">Foxtail millet</name>
    <name type="synonym">Panicum italicum</name>
    <dbReference type="NCBI Taxonomy" id="4555"/>
    <lineage>
        <taxon>Eukaryota</taxon>
        <taxon>Viridiplantae</taxon>
        <taxon>Streptophyta</taxon>
        <taxon>Embryophyta</taxon>
        <taxon>Tracheophyta</taxon>
        <taxon>Spermatophyta</taxon>
        <taxon>Magnoliopsida</taxon>
        <taxon>Liliopsida</taxon>
        <taxon>Poales</taxon>
        <taxon>Poaceae</taxon>
        <taxon>PACMAD clade</taxon>
        <taxon>Panicoideae</taxon>
        <taxon>Panicodae</taxon>
        <taxon>Paniceae</taxon>
        <taxon>Cenchrinae</taxon>
        <taxon>Setaria</taxon>
    </lineage>
</organism>
<dbReference type="GO" id="GO:0003676">
    <property type="term" value="F:nucleic acid binding"/>
    <property type="evidence" value="ECO:0007669"/>
    <property type="project" value="InterPro"/>
</dbReference>